<accession>A0A1N7FLR1</accession>
<evidence type="ECO:0000313" key="4">
    <source>
        <dbReference type="Proteomes" id="UP000185936"/>
    </source>
</evidence>
<dbReference type="SUPFAM" id="SSF50249">
    <property type="entry name" value="Nucleic acid-binding proteins"/>
    <property type="match status" value="1"/>
</dbReference>
<sequence length="128" mass="14035">MTDAQNGGYDEFLDALEAGEGYYYACSNGHALVPPRRVCPHCGDRDLEQTELPETGEIRTHTTVTVPTPQFEDDAPYVTAIATFGQVKLTGIVRDIDPVDVEIGQEVTVTVEPSETTDERTIAFYAHS</sequence>
<reference evidence="4" key="1">
    <citation type="submission" date="2017-01" db="EMBL/GenBank/DDBJ databases">
        <authorList>
            <person name="Varghese N."/>
            <person name="Submissions S."/>
        </authorList>
    </citation>
    <scope>NUCLEOTIDE SEQUENCE [LARGE SCALE GENOMIC DNA]</scope>
    <source>
        <strain evidence="4">type strain: HArc-</strain>
    </source>
</reference>
<keyword evidence="4" id="KW-1185">Reference proteome</keyword>
<evidence type="ECO:0000259" key="2">
    <source>
        <dbReference type="Pfam" id="PF12172"/>
    </source>
</evidence>
<evidence type="ECO:0000313" key="3">
    <source>
        <dbReference type="EMBL" id="SIS01261.1"/>
    </source>
</evidence>
<protein>
    <recommendedName>
        <fullName evidence="5">DUF35 domain-containing protein</fullName>
    </recommendedName>
</protein>
<feature type="domain" description="ChsH2 rubredoxin-like zinc ribbon" evidence="2">
    <location>
        <begin position="25"/>
        <end position="48"/>
    </location>
</feature>
<gene>
    <name evidence="3" type="ORF">SAMN05421752_107115</name>
</gene>
<feature type="domain" description="ChsH2 C-terminal OB-fold" evidence="1">
    <location>
        <begin position="50"/>
        <end position="111"/>
    </location>
</feature>
<dbReference type="AlphaFoldDB" id="A0A1N7FLR1"/>
<dbReference type="Proteomes" id="UP000185936">
    <property type="component" value="Unassembled WGS sequence"/>
</dbReference>
<dbReference type="InterPro" id="IPR022002">
    <property type="entry name" value="ChsH2_Znr"/>
</dbReference>
<evidence type="ECO:0008006" key="5">
    <source>
        <dbReference type="Google" id="ProtNLM"/>
    </source>
</evidence>
<evidence type="ECO:0000259" key="1">
    <source>
        <dbReference type="Pfam" id="PF01796"/>
    </source>
</evidence>
<dbReference type="InterPro" id="IPR052513">
    <property type="entry name" value="Thioester_dehydratase-like"/>
</dbReference>
<dbReference type="Gene3D" id="6.10.30.10">
    <property type="match status" value="1"/>
</dbReference>
<dbReference type="PANTHER" id="PTHR34075:SF5">
    <property type="entry name" value="BLR3430 PROTEIN"/>
    <property type="match status" value="1"/>
</dbReference>
<dbReference type="STRING" id="308853.SAMN05421752_107115"/>
<dbReference type="InterPro" id="IPR002878">
    <property type="entry name" value="ChsH2_C"/>
</dbReference>
<dbReference type="InterPro" id="IPR012340">
    <property type="entry name" value="NA-bd_OB-fold"/>
</dbReference>
<dbReference type="Pfam" id="PF01796">
    <property type="entry name" value="OB_ChsH2_C"/>
    <property type="match status" value="1"/>
</dbReference>
<organism evidence="3 4">
    <name type="scientific">Natronorubrum thiooxidans</name>
    <dbReference type="NCBI Taxonomy" id="308853"/>
    <lineage>
        <taxon>Archaea</taxon>
        <taxon>Methanobacteriati</taxon>
        <taxon>Methanobacteriota</taxon>
        <taxon>Stenosarchaea group</taxon>
        <taxon>Halobacteria</taxon>
        <taxon>Halobacteriales</taxon>
        <taxon>Natrialbaceae</taxon>
        <taxon>Natronorubrum</taxon>
    </lineage>
</organism>
<name>A0A1N7FLR1_9EURY</name>
<proteinExistence type="predicted"/>
<dbReference type="EMBL" id="FTNR01000007">
    <property type="protein sequence ID" value="SIS01261.1"/>
    <property type="molecule type" value="Genomic_DNA"/>
</dbReference>
<dbReference type="RefSeq" id="WP_076609301.1">
    <property type="nucleotide sequence ID" value="NZ_FTNR01000007.1"/>
</dbReference>
<dbReference type="PANTHER" id="PTHR34075">
    <property type="entry name" value="BLR3430 PROTEIN"/>
    <property type="match status" value="1"/>
</dbReference>
<dbReference type="OrthoDB" id="9573at2157"/>
<dbReference type="Pfam" id="PF12172">
    <property type="entry name" value="zf-ChsH2"/>
    <property type="match status" value="1"/>
</dbReference>